<dbReference type="InterPro" id="IPR011344">
    <property type="entry name" value="ssDNA-bd"/>
</dbReference>
<dbReference type="SUPFAM" id="SSF50249">
    <property type="entry name" value="Nucleic acid-binding proteins"/>
    <property type="match status" value="1"/>
</dbReference>
<proteinExistence type="predicted"/>
<dbReference type="EMBL" id="NBSK02000008">
    <property type="protein sequence ID" value="KAJ0192684.1"/>
    <property type="molecule type" value="Genomic_DNA"/>
</dbReference>
<name>A0A9R1WZN6_LACSA</name>
<gene>
    <name evidence="4" type="ORF">LSAT_V11C800416300</name>
</gene>
<evidence type="ECO:0000313" key="5">
    <source>
        <dbReference type="Proteomes" id="UP000235145"/>
    </source>
</evidence>
<feature type="compositionally biased region" description="Low complexity" evidence="3">
    <location>
        <begin position="29"/>
        <end position="46"/>
    </location>
</feature>
<reference evidence="4 5" key="1">
    <citation type="journal article" date="2017" name="Nat. Commun.">
        <title>Genome assembly with in vitro proximity ligation data and whole-genome triplication in lettuce.</title>
        <authorList>
            <person name="Reyes-Chin-Wo S."/>
            <person name="Wang Z."/>
            <person name="Yang X."/>
            <person name="Kozik A."/>
            <person name="Arikit S."/>
            <person name="Song C."/>
            <person name="Xia L."/>
            <person name="Froenicke L."/>
            <person name="Lavelle D.O."/>
            <person name="Truco M.J."/>
            <person name="Xia R."/>
            <person name="Zhu S."/>
            <person name="Xu C."/>
            <person name="Xu H."/>
            <person name="Xu X."/>
            <person name="Cox K."/>
            <person name="Korf I."/>
            <person name="Meyers B.C."/>
            <person name="Michelmore R.W."/>
        </authorList>
    </citation>
    <scope>NUCLEOTIDE SEQUENCE [LARGE SCALE GENOMIC DNA]</scope>
    <source>
        <strain evidence="5">cv. Salinas</strain>
        <tissue evidence="4">Seedlings</tissue>
    </source>
</reference>
<keyword evidence="1 2" id="KW-0238">DNA-binding</keyword>
<evidence type="ECO:0000256" key="2">
    <source>
        <dbReference type="PROSITE-ProRule" id="PRU00252"/>
    </source>
</evidence>
<dbReference type="Proteomes" id="UP000235145">
    <property type="component" value="Unassembled WGS sequence"/>
</dbReference>
<evidence type="ECO:0000256" key="3">
    <source>
        <dbReference type="SAM" id="MobiDB-lite"/>
    </source>
</evidence>
<dbReference type="PANTHER" id="PTHR10302:SF23">
    <property type="entry name" value="PROTEIN OSB4, CHLOROPLASTIC"/>
    <property type="match status" value="1"/>
</dbReference>
<dbReference type="PANTHER" id="PTHR10302">
    <property type="entry name" value="SINGLE-STRANDED DNA-BINDING PROTEIN"/>
    <property type="match status" value="1"/>
</dbReference>
<evidence type="ECO:0000313" key="4">
    <source>
        <dbReference type="EMBL" id="KAJ0192684.1"/>
    </source>
</evidence>
<dbReference type="Gene3D" id="2.40.50.140">
    <property type="entry name" value="Nucleic acid-binding proteins"/>
    <property type="match status" value="1"/>
</dbReference>
<dbReference type="PROSITE" id="PS50935">
    <property type="entry name" value="SSB"/>
    <property type="match status" value="1"/>
</dbReference>
<feature type="region of interest" description="Disordered" evidence="3">
    <location>
        <begin position="229"/>
        <end position="250"/>
    </location>
</feature>
<dbReference type="GO" id="GO:0042645">
    <property type="term" value="C:mitochondrial nucleoid"/>
    <property type="evidence" value="ECO:0000318"/>
    <property type="project" value="GO_Central"/>
</dbReference>
<organism evidence="4 5">
    <name type="scientific">Lactuca sativa</name>
    <name type="common">Garden lettuce</name>
    <dbReference type="NCBI Taxonomy" id="4236"/>
    <lineage>
        <taxon>Eukaryota</taxon>
        <taxon>Viridiplantae</taxon>
        <taxon>Streptophyta</taxon>
        <taxon>Embryophyta</taxon>
        <taxon>Tracheophyta</taxon>
        <taxon>Spermatophyta</taxon>
        <taxon>Magnoliopsida</taxon>
        <taxon>eudicotyledons</taxon>
        <taxon>Gunneridae</taxon>
        <taxon>Pentapetalae</taxon>
        <taxon>asterids</taxon>
        <taxon>campanulids</taxon>
        <taxon>Asterales</taxon>
        <taxon>Asteraceae</taxon>
        <taxon>Cichorioideae</taxon>
        <taxon>Cichorieae</taxon>
        <taxon>Lactucinae</taxon>
        <taxon>Lactuca</taxon>
    </lineage>
</organism>
<feature type="compositionally biased region" description="Pro residues" evidence="3">
    <location>
        <begin position="57"/>
        <end position="66"/>
    </location>
</feature>
<dbReference type="OrthoDB" id="669963at2759"/>
<comment type="caution">
    <text evidence="4">The sequence shown here is derived from an EMBL/GenBank/DDBJ whole genome shotgun (WGS) entry which is preliminary data.</text>
</comment>
<evidence type="ECO:0000256" key="1">
    <source>
        <dbReference type="ARBA" id="ARBA00023125"/>
    </source>
</evidence>
<feature type="region of interest" description="Disordered" evidence="3">
    <location>
        <begin position="19"/>
        <end position="72"/>
    </location>
</feature>
<feature type="compositionally biased region" description="Polar residues" evidence="3">
    <location>
        <begin position="19"/>
        <end position="28"/>
    </location>
</feature>
<protein>
    <submittedName>
        <fullName evidence="4">Uncharacterized protein</fullName>
    </submittedName>
</protein>
<accession>A0A9R1WZN6</accession>
<dbReference type="GO" id="GO:0006260">
    <property type="term" value="P:DNA replication"/>
    <property type="evidence" value="ECO:0000318"/>
    <property type="project" value="GO_Central"/>
</dbReference>
<dbReference type="GO" id="GO:0008047">
    <property type="term" value="F:enzyme activator activity"/>
    <property type="evidence" value="ECO:0000318"/>
    <property type="project" value="GO_Central"/>
</dbReference>
<keyword evidence="5" id="KW-1185">Reference proteome</keyword>
<feature type="compositionally biased region" description="Basic and acidic residues" evidence="3">
    <location>
        <begin position="240"/>
        <end position="250"/>
    </location>
</feature>
<sequence>MNSIRRAITAERKRLLTLSPTSILQKQHASSSSTTARSTSRTLNSSKTRAPVVRSSAPPPPPPPLAPTSSSNDAVLKEPVTWAKPSEIPWQAKVVNSVNLIGRVKIPVQFETSSDGKNWAGTIISQDDDSESPTSLPSFWIPVIFEGDLAHIAMSHLKEKDFVHVAGHLSVDVPPFKLSEVQANVQVMAHTINFVQKKTSTSTPYKLDRWSTKNSDAAFEQENESLLLDDDAESSQVHNNSKEVKTFHSAKKFDKQTPRASWRDLLTNSTQWDDNREKKRKGLVKAKYPDFKHKVSGDGLWLDNAPPEVLQSLGHLQFNGDVSNPVKPIKETDGVPYNKPVKDGDSWKHLVENPGNWWDNRLDKKSENSPDFKNKDSGKVLWLDSAPDWVLSSLPPLQRKPLGVDTKKGWGV</sequence>
<dbReference type="InterPro" id="IPR012340">
    <property type="entry name" value="NA-bd_OB-fold"/>
</dbReference>
<dbReference type="AlphaFoldDB" id="A0A9R1WZN6"/>
<dbReference type="GO" id="GO:0090297">
    <property type="term" value="P:positive regulation of mitochondrial DNA replication"/>
    <property type="evidence" value="ECO:0000318"/>
    <property type="project" value="GO_Central"/>
</dbReference>
<dbReference type="InterPro" id="IPR000424">
    <property type="entry name" value="Primosome_PriB/ssb"/>
</dbReference>
<dbReference type="GO" id="GO:0003697">
    <property type="term" value="F:single-stranded DNA binding"/>
    <property type="evidence" value="ECO:0000318"/>
    <property type="project" value="GO_Central"/>
</dbReference>